<reference evidence="1" key="1">
    <citation type="submission" date="2019-03" db="EMBL/GenBank/DDBJ databases">
        <title>Lake Tanganyika Metagenome-Assembled Genomes (MAGs).</title>
        <authorList>
            <person name="Tran P."/>
        </authorList>
    </citation>
    <scope>NUCLEOTIDE SEQUENCE</scope>
    <source>
        <strain evidence="1">K_DeepCast_65m_m2_066</strain>
    </source>
</reference>
<dbReference type="InterPro" id="IPR029033">
    <property type="entry name" value="His_PPase_superfam"/>
</dbReference>
<dbReference type="CDD" id="cd07067">
    <property type="entry name" value="HP_PGM_like"/>
    <property type="match status" value="1"/>
</dbReference>
<evidence type="ECO:0000313" key="2">
    <source>
        <dbReference type="Proteomes" id="UP000712673"/>
    </source>
</evidence>
<organism evidence="1 2">
    <name type="scientific">Tectimicrobiota bacterium</name>
    <dbReference type="NCBI Taxonomy" id="2528274"/>
    <lineage>
        <taxon>Bacteria</taxon>
        <taxon>Pseudomonadati</taxon>
        <taxon>Nitrospinota/Tectimicrobiota group</taxon>
        <taxon>Candidatus Tectimicrobiota</taxon>
    </lineage>
</organism>
<dbReference type="EMBL" id="VGLS01000008">
    <property type="protein sequence ID" value="MBM3222297.1"/>
    <property type="molecule type" value="Genomic_DNA"/>
</dbReference>
<sequence length="219" mass="24214">MADTPRTKVVYFVRHGQSEDNVAPVFQAPDSPLSVIGRVQAARIAERVSHLTFDALLASPYRRAQETAAIIGHITGKAPEGCALFIERVKPSSINGKPFTDPQAEQVGRVWTQSLSTPGMRVEDGENYDDLLRRADAALAFLRDRAESSIVVVTHGYFLRTLVARVLLGNALSGEAFQHFHTVAAMENTGLTVLRYQAGFAEEPCWRLWIYNDHAHLAD</sequence>
<dbReference type="AlphaFoldDB" id="A0A938AZ86"/>
<dbReference type="SMART" id="SM00855">
    <property type="entry name" value="PGAM"/>
    <property type="match status" value="1"/>
</dbReference>
<dbReference type="Pfam" id="PF00300">
    <property type="entry name" value="His_Phos_1"/>
    <property type="match status" value="1"/>
</dbReference>
<accession>A0A938AZ86</accession>
<dbReference type="SUPFAM" id="SSF53254">
    <property type="entry name" value="Phosphoglycerate mutase-like"/>
    <property type="match status" value="1"/>
</dbReference>
<dbReference type="InterPro" id="IPR013078">
    <property type="entry name" value="His_Pase_superF_clade-1"/>
</dbReference>
<dbReference type="PANTHER" id="PTHR48100">
    <property type="entry name" value="BROAD-SPECIFICITY PHOSPHATASE YOR283W-RELATED"/>
    <property type="match status" value="1"/>
</dbReference>
<protein>
    <submittedName>
        <fullName evidence="1">Histidine phosphatase family protein</fullName>
    </submittedName>
</protein>
<name>A0A938AZ86_UNCTE</name>
<evidence type="ECO:0000313" key="1">
    <source>
        <dbReference type="EMBL" id="MBM3222297.1"/>
    </source>
</evidence>
<dbReference type="GO" id="GO:0005737">
    <property type="term" value="C:cytoplasm"/>
    <property type="evidence" value="ECO:0007669"/>
    <property type="project" value="TreeGrafter"/>
</dbReference>
<gene>
    <name evidence="1" type="ORF">FJZ47_00625</name>
</gene>
<proteinExistence type="predicted"/>
<dbReference type="Gene3D" id="3.40.50.1240">
    <property type="entry name" value="Phosphoglycerate mutase-like"/>
    <property type="match status" value="1"/>
</dbReference>
<comment type="caution">
    <text evidence="1">The sequence shown here is derived from an EMBL/GenBank/DDBJ whole genome shotgun (WGS) entry which is preliminary data.</text>
</comment>
<dbReference type="PANTHER" id="PTHR48100:SF1">
    <property type="entry name" value="HISTIDINE PHOSPHATASE FAMILY PROTEIN-RELATED"/>
    <property type="match status" value="1"/>
</dbReference>
<dbReference type="Proteomes" id="UP000712673">
    <property type="component" value="Unassembled WGS sequence"/>
</dbReference>
<dbReference type="InterPro" id="IPR050275">
    <property type="entry name" value="PGM_Phosphatase"/>
</dbReference>
<dbReference type="GO" id="GO:0016791">
    <property type="term" value="F:phosphatase activity"/>
    <property type="evidence" value="ECO:0007669"/>
    <property type="project" value="TreeGrafter"/>
</dbReference>